<feature type="transmembrane region" description="Helical" evidence="1">
    <location>
        <begin position="533"/>
        <end position="552"/>
    </location>
</feature>
<sequence length="728" mass="79227">MLKRQVAFFLLIFNFVLFSSPVAADTGSSRKLAVMIVLDRINLEDLDGDYPNIHGLMDRGVTALMNTRTAGYYDPASCYLTLGAGTRAHAGGKGKEALMAFEEYKVADAGSTFEMFTGIAVPRSAIVELDIPAIISESKKQNHEIIPGLLGELLKNNGIPVSILGNADTPSEKNRLAALIAMDTTGVVYSGYVGGDLNKKDGKSPFFVKTDYEKLYAKFDELKEKGGLIVIQLGDTVRANDCINLVTPEVYEHYRRKALKEADEFIGRVAAAMDLKKDLLMIVTPFPSHRGYAERNLLTPFIAAGPKMAPGLARSATTRRPGIISNIDIAPTVLAFFRIPVPAVMLGNPVESIDFSGTYDYLLDTNRKAIYTYVQRPYLIKSYVAMQIAVSIAFLLFIYFKRNWLAFAKPFILANMAVPLVFLVLPLFPGETLFYRYAWTFIITAAAVSIAISFKSTLGSIAFICLLTASAITADLVSGARLLGTSVLGHDPLAGARYYGLGNEYMGVLVGSTAIGITALLDEIKIKNRLTSLAVGLFVFGLLFYLISSPFFGSNVGGAISAYGAFLTTLILLSGSRLNLRTFGGIGAGMAVMIALLFFWATVAGPPSHISQTVALMKEMGIEPVFSIITRKLSMNYRLFRYTPWTRALITTIAVIISLSFRPPDTMKKIFSKYRQLYAGFLGASVGCILAFIFNDSGIVAAGTMAIFLGLPVLLLIAEEITVHRQVD</sequence>
<evidence type="ECO:0000256" key="1">
    <source>
        <dbReference type="SAM" id="Phobius"/>
    </source>
</evidence>
<evidence type="ECO:0008006" key="5">
    <source>
        <dbReference type="Google" id="ProtNLM"/>
    </source>
</evidence>
<keyword evidence="1" id="KW-1133">Transmembrane helix</keyword>
<dbReference type="Gene3D" id="3.40.720.10">
    <property type="entry name" value="Alkaline Phosphatase, subunit A"/>
    <property type="match status" value="1"/>
</dbReference>
<feature type="transmembrane region" description="Helical" evidence="1">
    <location>
        <begin position="645"/>
        <end position="662"/>
    </location>
</feature>
<evidence type="ECO:0000256" key="2">
    <source>
        <dbReference type="SAM" id="SignalP"/>
    </source>
</evidence>
<dbReference type="OrthoDB" id="3199331at2"/>
<reference evidence="3 4" key="1">
    <citation type="submission" date="2019-07" db="EMBL/GenBank/DDBJ databases">
        <title>Genomic Encyclopedia of Type Strains, Phase I: the one thousand microbial genomes (KMG-I) project.</title>
        <authorList>
            <person name="Kyrpides N."/>
        </authorList>
    </citation>
    <scope>NUCLEOTIDE SEQUENCE [LARGE SCALE GENOMIC DNA]</scope>
    <source>
        <strain evidence="3 4">DSM 16647</strain>
    </source>
</reference>
<protein>
    <recommendedName>
        <fullName evidence="5">Phosphoglyceromutase</fullName>
    </recommendedName>
</protein>
<feature type="transmembrane region" description="Helical" evidence="1">
    <location>
        <begin position="558"/>
        <end position="575"/>
    </location>
</feature>
<proteinExistence type="predicted"/>
<gene>
    <name evidence="3" type="ORF">LZ11_00379</name>
</gene>
<feature type="transmembrane region" description="Helical" evidence="1">
    <location>
        <begin position="699"/>
        <end position="718"/>
    </location>
</feature>
<feature type="transmembrane region" description="Helical" evidence="1">
    <location>
        <begin position="582"/>
        <end position="601"/>
    </location>
</feature>
<comment type="caution">
    <text evidence="3">The sequence shown here is derived from an EMBL/GenBank/DDBJ whole genome shotgun (WGS) entry which is preliminary data.</text>
</comment>
<feature type="transmembrane region" description="Helical" evidence="1">
    <location>
        <begin position="378"/>
        <end position="399"/>
    </location>
</feature>
<dbReference type="EMBL" id="VNHO01000003">
    <property type="protein sequence ID" value="TYP58533.1"/>
    <property type="molecule type" value="Genomic_DNA"/>
</dbReference>
<keyword evidence="4" id="KW-1185">Reference proteome</keyword>
<feature type="transmembrane region" description="Helical" evidence="1">
    <location>
        <begin position="411"/>
        <end position="428"/>
    </location>
</feature>
<dbReference type="SUPFAM" id="SSF53649">
    <property type="entry name" value="Alkaline phosphatase-like"/>
    <property type="match status" value="1"/>
</dbReference>
<name>A0A5S5B089_9FIRM</name>
<dbReference type="InterPro" id="IPR017850">
    <property type="entry name" value="Alkaline_phosphatase_core_sf"/>
</dbReference>
<evidence type="ECO:0000313" key="3">
    <source>
        <dbReference type="EMBL" id="TYP58533.1"/>
    </source>
</evidence>
<keyword evidence="2" id="KW-0732">Signal</keyword>
<feature type="signal peptide" evidence="2">
    <location>
        <begin position="1"/>
        <end position="24"/>
    </location>
</feature>
<keyword evidence="1" id="KW-0812">Transmembrane</keyword>
<accession>A0A5S5B089</accession>
<organism evidence="3 4">
    <name type="scientific">Thermosediminibacter litoriperuensis</name>
    <dbReference type="NCBI Taxonomy" id="291989"/>
    <lineage>
        <taxon>Bacteria</taxon>
        <taxon>Bacillati</taxon>
        <taxon>Bacillota</taxon>
        <taxon>Clostridia</taxon>
        <taxon>Thermosediminibacterales</taxon>
        <taxon>Thermosediminibacteraceae</taxon>
        <taxon>Thermosediminibacter</taxon>
    </lineage>
</organism>
<feature type="transmembrane region" description="Helical" evidence="1">
    <location>
        <begin position="434"/>
        <end position="454"/>
    </location>
</feature>
<feature type="transmembrane region" description="Helical" evidence="1">
    <location>
        <begin position="461"/>
        <end position="484"/>
    </location>
</feature>
<feature type="transmembrane region" description="Helical" evidence="1">
    <location>
        <begin position="674"/>
        <end position="693"/>
    </location>
</feature>
<evidence type="ECO:0000313" key="4">
    <source>
        <dbReference type="Proteomes" id="UP000322294"/>
    </source>
</evidence>
<dbReference type="AlphaFoldDB" id="A0A5S5B089"/>
<feature type="chain" id="PRO_5024309284" description="Phosphoglyceromutase" evidence="2">
    <location>
        <begin position="25"/>
        <end position="728"/>
    </location>
</feature>
<dbReference type="RefSeq" id="WP_148866099.1">
    <property type="nucleotide sequence ID" value="NZ_VNHO01000003.1"/>
</dbReference>
<feature type="transmembrane region" description="Helical" evidence="1">
    <location>
        <begin position="504"/>
        <end position="521"/>
    </location>
</feature>
<dbReference type="Proteomes" id="UP000322294">
    <property type="component" value="Unassembled WGS sequence"/>
</dbReference>
<keyword evidence="1" id="KW-0472">Membrane</keyword>